<gene>
    <name evidence="2" type="ORF">AS156_00985</name>
</gene>
<evidence type="ECO:0000256" key="1">
    <source>
        <dbReference type="SAM" id="MobiDB-lite"/>
    </source>
</evidence>
<accession>A0A120FMU4</accession>
<sequence>MIALPSAFSYLARARRSAQLSRSKASASSGLMKRAARTAAKTKRETHAAKRKLIEAVSGAGAFAHLASAGDRHSTAARTAAAILAAGQLARAGGPEQPRPTGLAKKIIEAAAKARS</sequence>
<dbReference type="EMBL" id="LNCU01000072">
    <property type="protein sequence ID" value="KWV54334.1"/>
    <property type="molecule type" value="Genomic_DNA"/>
</dbReference>
<feature type="compositionally biased region" description="Low complexity" evidence="1">
    <location>
        <begin position="17"/>
        <end position="29"/>
    </location>
</feature>
<protein>
    <submittedName>
        <fullName evidence="2">Uncharacterized protein</fullName>
    </submittedName>
</protein>
<name>A0A120FMU4_9BRAD</name>
<feature type="region of interest" description="Disordered" evidence="1">
    <location>
        <begin position="17"/>
        <end position="47"/>
    </location>
</feature>
<comment type="caution">
    <text evidence="2">The sequence shown here is derived from an EMBL/GenBank/DDBJ whole genome shotgun (WGS) entry which is preliminary data.</text>
</comment>
<reference evidence="2 3" key="1">
    <citation type="submission" date="2015-11" db="EMBL/GenBank/DDBJ databases">
        <title>Draft Genome Sequence of the Strain BR 10303 (Bradyrhizobium sp.) isolated from nodules of Centrolobium paraense.</title>
        <authorList>
            <person name="Zelli J.E."/>
            <person name="Simoes-Araujo J.L."/>
            <person name="Barauna A.C."/>
            <person name="Silva K."/>
        </authorList>
    </citation>
    <scope>NUCLEOTIDE SEQUENCE [LARGE SCALE GENOMIC DNA]</scope>
    <source>
        <strain evidence="2 3">BR 10303</strain>
    </source>
</reference>
<evidence type="ECO:0000313" key="2">
    <source>
        <dbReference type="EMBL" id="KWV54334.1"/>
    </source>
</evidence>
<evidence type="ECO:0000313" key="3">
    <source>
        <dbReference type="Proteomes" id="UP000057737"/>
    </source>
</evidence>
<proteinExistence type="predicted"/>
<keyword evidence="3" id="KW-1185">Reference proteome</keyword>
<organism evidence="2 3">
    <name type="scientific">Bradyrhizobium macuxiense</name>
    <dbReference type="NCBI Taxonomy" id="1755647"/>
    <lineage>
        <taxon>Bacteria</taxon>
        <taxon>Pseudomonadati</taxon>
        <taxon>Pseudomonadota</taxon>
        <taxon>Alphaproteobacteria</taxon>
        <taxon>Hyphomicrobiales</taxon>
        <taxon>Nitrobacteraceae</taxon>
        <taxon>Bradyrhizobium</taxon>
    </lineage>
</organism>
<dbReference type="AlphaFoldDB" id="A0A120FMU4"/>
<dbReference type="Proteomes" id="UP000057737">
    <property type="component" value="Unassembled WGS sequence"/>
</dbReference>